<dbReference type="OrthoDB" id="8853368at2"/>
<comment type="caution">
    <text evidence="1">The sequence shown here is derived from an EMBL/GenBank/DDBJ whole genome shotgun (WGS) entry which is preliminary data.</text>
</comment>
<gene>
    <name evidence="1" type="ORF">KOR34_38600</name>
</gene>
<name>A0A5C5V631_9BACT</name>
<evidence type="ECO:0000313" key="2">
    <source>
        <dbReference type="Proteomes" id="UP000316714"/>
    </source>
</evidence>
<proteinExistence type="predicted"/>
<accession>A0A5C5V631</accession>
<evidence type="ECO:0000313" key="1">
    <source>
        <dbReference type="EMBL" id="TWT34024.1"/>
    </source>
</evidence>
<dbReference type="Proteomes" id="UP000316714">
    <property type="component" value="Unassembled WGS sequence"/>
</dbReference>
<protein>
    <submittedName>
        <fullName evidence="1">Putative polyhydroxyalkanoic acid system protein (PHA_gran_rgn)</fullName>
    </submittedName>
</protein>
<sequence length="106" mass="11885">MSQPVTVSVPHQLGQAEARRRIEEGFNQLQSQMTGGMGGMFTWQKRWEGDRLHFESGALGQKLTGRLDVQDDAVRIEVDLPELLAALADRISAKLRQAGQKLLEKR</sequence>
<keyword evidence="2" id="KW-1185">Reference proteome</keyword>
<dbReference type="EMBL" id="SIHJ01000002">
    <property type="protein sequence ID" value="TWT34024.1"/>
    <property type="molecule type" value="Genomic_DNA"/>
</dbReference>
<reference evidence="1 2" key="1">
    <citation type="submission" date="2019-02" db="EMBL/GenBank/DDBJ databases">
        <title>Deep-cultivation of Planctomycetes and their phenomic and genomic characterization uncovers novel biology.</title>
        <authorList>
            <person name="Wiegand S."/>
            <person name="Jogler M."/>
            <person name="Boedeker C."/>
            <person name="Pinto D."/>
            <person name="Vollmers J."/>
            <person name="Rivas-Marin E."/>
            <person name="Kohn T."/>
            <person name="Peeters S.H."/>
            <person name="Heuer A."/>
            <person name="Rast P."/>
            <person name="Oberbeckmann S."/>
            <person name="Bunk B."/>
            <person name="Jeske O."/>
            <person name="Meyerdierks A."/>
            <person name="Storesund J.E."/>
            <person name="Kallscheuer N."/>
            <person name="Luecker S."/>
            <person name="Lage O.M."/>
            <person name="Pohl T."/>
            <person name="Merkel B.J."/>
            <person name="Hornburger P."/>
            <person name="Mueller R.-W."/>
            <person name="Bruemmer F."/>
            <person name="Labrenz M."/>
            <person name="Spormann A.M."/>
            <person name="Op Den Camp H."/>
            <person name="Overmann J."/>
            <person name="Amann R."/>
            <person name="Jetten M.S.M."/>
            <person name="Mascher T."/>
            <person name="Medema M.H."/>
            <person name="Devos D.P."/>
            <person name="Kaster A.-K."/>
            <person name="Ovreas L."/>
            <person name="Rohde M."/>
            <person name="Galperin M.Y."/>
            <person name="Jogler C."/>
        </authorList>
    </citation>
    <scope>NUCLEOTIDE SEQUENCE [LARGE SCALE GENOMIC DNA]</scope>
    <source>
        <strain evidence="1 2">KOR34</strain>
    </source>
</reference>
<dbReference type="Pfam" id="PF09650">
    <property type="entry name" value="PHA_gran_rgn"/>
    <property type="match status" value="1"/>
</dbReference>
<dbReference type="RefSeq" id="WP_146567125.1">
    <property type="nucleotide sequence ID" value="NZ_SIHJ01000002.1"/>
</dbReference>
<organism evidence="1 2">
    <name type="scientific">Posidoniimonas corsicana</name>
    <dbReference type="NCBI Taxonomy" id="1938618"/>
    <lineage>
        <taxon>Bacteria</taxon>
        <taxon>Pseudomonadati</taxon>
        <taxon>Planctomycetota</taxon>
        <taxon>Planctomycetia</taxon>
        <taxon>Pirellulales</taxon>
        <taxon>Lacipirellulaceae</taxon>
        <taxon>Posidoniimonas</taxon>
    </lineage>
</organism>
<dbReference type="AlphaFoldDB" id="A0A5C5V631"/>
<dbReference type="InterPro" id="IPR013433">
    <property type="entry name" value="PHA_gran_rgn"/>
</dbReference>